<evidence type="ECO:0008006" key="2">
    <source>
        <dbReference type="Google" id="ProtNLM"/>
    </source>
</evidence>
<evidence type="ECO:0000313" key="1">
    <source>
        <dbReference type="EMBL" id="SVE51107.1"/>
    </source>
</evidence>
<feature type="non-terminal residue" evidence="1">
    <location>
        <position position="94"/>
    </location>
</feature>
<dbReference type="Pfam" id="PF02616">
    <property type="entry name" value="SMC_ScpA"/>
    <property type="match status" value="1"/>
</dbReference>
<name>A0A383E2N7_9ZZZZ</name>
<accession>A0A383E2N7</accession>
<dbReference type="Gene3D" id="6.10.250.2410">
    <property type="match status" value="1"/>
</dbReference>
<dbReference type="PANTHER" id="PTHR33969:SF2">
    <property type="entry name" value="SEGREGATION AND CONDENSATION PROTEIN A"/>
    <property type="match status" value="1"/>
</dbReference>
<reference evidence="1" key="1">
    <citation type="submission" date="2018-05" db="EMBL/GenBank/DDBJ databases">
        <authorList>
            <person name="Lanie J.A."/>
            <person name="Ng W.-L."/>
            <person name="Kazmierczak K.M."/>
            <person name="Andrzejewski T.M."/>
            <person name="Davidsen T.M."/>
            <person name="Wayne K.J."/>
            <person name="Tettelin H."/>
            <person name="Glass J.I."/>
            <person name="Rusch D."/>
            <person name="Podicherti R."/>
            <person name="Tsui H.-C.T."/>
            <person name="Winkler M.E."/>
        </authorList>
    </citation>
    <scope>NUCLEOTIDE SEQUENCE</scope>
</reference>
<dbReference type="EMBL" id="UINC01222356">
    <property type="protein sequence ID" value="SVE51107.1"/>
    <property type="molecule type" value="Genomic_DNA"/>
</dbReference>
<proteinExistence type="predicted"/>
<organism evidence="1">
    <name type="scientific">marine metagenome</name>
    <dbReference type="NCBI Taxonomy" id="408172"/>
    <lineage>
        <taxon>unclassified sequences</taxon>
        <taxon>metagenomes</taxon>
        <taxon>ecological metagenomes</taxon>
    </lineage>
</organism>
<dbReference type="PANTHER" id="PTHR33969">
    <property type="entry name" value="SEGREGATION AND CONDENSATION PROTEIN A"/>
    <property type="match status" value="1"/>
</dbReference>
<sequence length="94" mass="10526">MNELPESVSEMAPTVLAPEAEEWDFESGEREYALILELDGFEGPLDILLALARNQKVDLAKISILELAEQYLAFITRAREIKLEIAADYLVMAA</sequence>
<protein>
    <recommendedName>
        <fullName evidence="2">Segregation and condensation protein A</fullName>
    </recommendedName>
</protein>
<gene>
    <name evidence="1" type="ORF">METZ01_LOCUS503961</name>
</gene>
<dbReference type="AlphaFoldDB" id="A0A383E2N7"/>
<dbReference type="InterPro" id="IPR003768">
    <property type="entry name" value="ScpA"/>
</dbReference>